<keyword evidence="3" id="KW-1185">Reference proteome</keyword>
<feature type="non-terminal residue" evidence="2">
    <location>
        <position position="1"/>
    </location>
</feature>
<accession>A0A6A5T5E1</accession>
<protein>
    <submittedName>
        <fullName evidence="2">Uncharacterized protein</fullName>
    </submittedName>
</protein>
<dbReference type="AlphaFoldDB" id="A0A6A5T5E1"/>
<evidence type="ECO:0000256" key="1">
    <source>
        <dbReference type="SAM" id="MobiDB-lite"/>
    </source>
</evidence>
<feature type="non-terminal residue" evidence="2">
    <location>
        <position position="269"/>
    </location>
</feature>
<feature type="compositionally biased region" description="Basic and acidic residues" evidence="1">
    <location>
        <begin position="184"/>
        <end position="195"/>
    </location>
</feature>
<evidence type="ECO:0000313" key="3">
    <source>
        <dbReference type="Proteomes" id="UP000800038"/>
    </source>
</evidence>
<feature type="region of interest" description="Disordered" evidence="1">
    <location>
        <begin position="172"/>
        <end position="210"/>
    </location>
</feature>
<proteinExistence type="predicted"/>
<name>A0A6A5T5E1_9PLEO</name>
<reference evidence="2" key="1">
    <citation type="journal article" date="2020" name="Stud. Mycol.">
        <title>101 Dothideomycetes genomes: a test case for predicting lifestyles and emergence of pathogens.</title>
        <authorList>
            <person name="Haridas S."/>
            <person name="Albert R."/>
            <person name="Binder M."/>
            <person name="Bloem J."/>
            <person name="Labutti K."/>
            <person name="Salamov A."/>
            <person name="Andreopoulos B."/>
            <person name="Baker S."/>
            <person name="Barry K."/>
            <person name="Bills G."/>
            <person name="Bluhm B."/>
            <person name="Cannon C."/>
            <person name="Castanera R."/>
            <person name="Culley D."/>
            <person name="Daum C."/>
            <person name="Ezra D."/>
            <person name="Gonzalez J."/>
            <person name="Henrissat B."/>
            <person name="Kuo A."/>
            <person name="Liang C."/>
            <person name="Lipzen A."/>
            <person name="Lutzoni F."/>
            <person name="Magnuson J."/>
            <person name="Mondo S."/>
            <person name="Nolan M."/>
            <person name="Ohm R."/>
            <person name="Pangilinan J."/>
            <person name="Park H.-J."/>
            <person name="Ramirez L."/>
            <person name="Alfaro M."/>
            <person name="Sun H."/>
            <person name="Tritt A."/>
            <person name="Yoshinaga Y."/>
            <person name="Zwiers L.-H."/>
            <person name="Turgeon B."/>
            <person name="Goodwin S."/>
            <person name="Spatafora J."/>
            <person name="Crous P."/>
            <person name="Grigoriev I."/>
        </authorList>
    </citation>
    <scope>NUCLEOTIDE SEQUENCE</scope>
    <source>
        <strain evidence="2">CBS 161.51</strain>
    </source>
</reference>
<dbReference type="EMBL" id="ML975997">
    <property type="protein sequence ID" value="KAF1947801.1"/>
    <property type="molecule type" value="Genomic_DNA"/>
</dbReference>
<dbReference type="OrthoDB" id="5395789at2759"/>
<gene>
    <name evidence="2" type="ORF">EJ02DRAFT_307242</name>
</gene>
<evidence type="ECO:0000313" key="2">
    <source>
        <dbReference type="EMBL" id="KAF1947801.1"/>
    </source>
</evidence>
<organism evidence="2 3">
    <name type="scientific">Clathrospora elynae</name>
    <dbReference type="NCBI Taxonomy" id="706981"/>
    <lineage>
        <taxon>Eukaryota</taxon>
        <taxon>Fungi</taxon>
        <taxon>Dikarya</taxon>
        <taxon>Ascomycota</taxon>
        <taxon>Pezizomycotina</taxon>
        <taxon>Dothideomycetes</taxon>
        <taxon>Pleosporomycetidae</taxon>
        <taxon>Pleosporales</taxon>
        <taxon>Diademaceae</taxon>
        <taxon>Clathrospora</taxon>
    </lineage>
</organism>
<sequence length="269" mass="30328">RDKLEELGNTWYCDPEGDLCDEVMKGVFVSGSKFFDGRVSARCMHVVNLEAYFKAEDPLLEQAKPRLCDAVATILSHTSKECLEAFLNPSIGEFAYRRELDRNKAGTVLIVRRKGNKVFAGAYRNLGFRLQWTLYVKSLVSITGQWHEAYATLKPGSTPIVSGIPAWGSFAPEDDQPKGAQDGAKPEEGSPRKIELSSPKKKQEHDDLSPESPKFMLYQSRLLAKYLLWDIWVRFDSLYECRATWEADGVVTGVRLKRTLVGVGEEDEE</sequence>
<dbReference type="Proteomes" id="UP000800038">
    <property type="component" value="Unassembled WGS sequence"/>
</dbReference>